<keyword evidence="4 6" id="KW-1133">Transmembrane helix</keyword>
<comment type="similarity">
    <text evidence="6">Belongs to the binding-protein-dependent transport system permease family.</text>
</comment>
<evidence type="ECO:0000256" key="3">
    <source>
        <dbReference type="ARBA" id="ARBA00022692"/>
    </source>
</evidence>
<sequence length="300" mass="34194">MKINWTLKIGLYMFAFLLFIAILGPYLPFIDGKLQQDKYRIDEERNITLPPYERSWKNLLGSDRQGVDQLSKIVVGAKDTISIVFAIVLVRYAIAVPLGLLAYKRRGPFHLLLSGWNQVFSSLPTIFAAVLLMNLPFLLLRDDRLAWVIFILASIEVGRVAYIVQQQAGKLSNEPFVEAGTALGNNQFGLIKRYYLPHLYPEIVVNFCIDLSKTMLLLGQLGILSIFLTQEWVQQFGGAMLLTDTGNNWTNLLAQHRGDILRNNFSFIFYPVYAIMFVILTFNILGEGLKKHYNKRINAN</sequence>
<keyword evidence="3 6" id="KW-0812">Transmembrane</keyword>
<dbReference type="Proteomes" id="UP001235840">
    <property type="component" value="Unassembled WGS sequence"/>
</dbReference>
<evidence type="ECO:0000256" key="4">
    <source>
        <dbReference type="ARBA" id="ARBA00022989"/>
    </source>
</evidence>
<dbReference type="Gene3D" id="1.10.3720.10">
    <property type="entry name" value="MetI-like"/>
    <property type="match status" value="1"/>
</dbReference>
<dbReference type="RefSeq" id="WP_307396081.1">
    <property type="nucleotide sequence ID" value="NZ_BAAADK010000014.1"/>
</dbReference>
<gene>
    <name evidence="8" type="ORF">J2S11_003191</name>
</gene>
<accession>A0ABT9W200</accession>
<feature type="domain" description="ABC transmembrane type-1" evidence="7">
    <location>
        <begin position="77"/>
        <end position="286"/>
    </location>
</feature>
<feature type="transmembrane region" description="Helical" evidence="6">
    <location>
        <begin position="115"/>
        <end position="139"/>
    </location>
</feature>
<organism evidence="8 9">
    <name type="scientific">Caldalkalibacillus horti</name>
    <dbReference type="NCBI Taxonomy" id="77523"/>
    <lineage>
        <taxon>Bacteria</taxon>
        <taxon>Bacillati</taxon>
        <taxon>Bacillota</taxon>
        <taxon>Bacilli</taxon>
        <taxon>Bacillales</taxon>
        <taxon>Bacillaceae</taxon>
        <taxon>Caldalkalibacillus</taxon>
    </lineage>
</organism>
<dbReference type="PANTHER" id="PTHR43839">
    <property type="entry name" value="OPPC IN A BINDING PROTEIN-DEPENDENT TRANSPORT SYSTEM"/>
    <property type="match status" value="1"/>
</dbReference>
<dbReference type="InterPro" id="IPR035906">
    <property type="entry name" value="MetI-like_sf"/>
</dbReference>
<comment type="caution">
    <text evidence="8">The sequence shown here is derived from an EMBL/GenBank/DDBJ whole genome shotgun (WGS) entry which is preliminary data.</text>
</comment>
<evidence type="ECO:0000256" key="1">
    <source>
        <dbReference type="ARBA" id="ARBA00004141"/>
    </source>
</evidence>
<keyword evidence="9" id="KW-1185">Reference proteome</keyword>
<evidence type="ECO:0000313" key="9">
    <source>
        <dbReference type="Proteomes" id="UP001235840"/>
    </source>
</evidence>
<keyword evidence="5 6" id="KW-0472">Membrane</keyword>
<keyword evidence="2 6" id="KW-0813">Transport</keyword>
<evidence type="ECO:0000256" key="2">
    <source>
        <dbReference type="ARBA" id="ARBA00022448"/>
    </source>
</evidence>
<dbReference type="CDD" id="cd06261">
    <property type="entry name" value="TM_PBP2"/>
    <property type="match status" value="1"/>
</dbReference>
<feature type="transmembrane region" description="Helical" evidence="6">
    <location>
        <begin position="267"/>
        <end position="286"/>
    </location>
</feature>
<dbReference type="EMBL" id="JAUSTY010000014">
    <property type="protein sequence ID" value="MDQ0167266.1"/>
    <property type="molecule type" value="Genomic_DNA"/>
</dbReference>
<dbReference type="SUPFAM" id="SSF161098">
    <property type="entry name" value="MetI-like"/>
    <property type="match status" value="1"/>
</dbReference>
<feature type="transmembrane region" description="Helical" evidence="6">
    <location>
        <begin position="145"/>
        <end position="164"/>
    </location>
</feature>
<comment type="subcellular location">
    <subcellularLocation>
        <location evidence="6">Cell membrane</location>
        <topology evidence="6">Multi-pass membrane protein</topology>
    </subcellularLocation>
    <subcellularLocation>
        <location evidence="1">Membrane</location>
        <topology evidence="1">Multi-pass membrane protein</topology>
    </subcellularLocation>
</comment>
<reference evidence="8 9" key="1">
    <citation type="submission" date="2023-07" db="EMBL/GenBank/DDBJ databases">
        <title>Genomic Encyclopedia of Type Strains, Phase IV (KMG-IV): sequencing the most valuable type-strain genomes for metagenomic binning, comparative biology and taxonomic classification.</title>
        <authorList>
            <person name="Goeker M."/>
        </authorList>
    </citation>
    <scope>NUCLEOTIDE SEQUENCE [LARGE SCALE GENOMIC DNA]</scope>
    <source>
        <strain evidence="8 9">DSM 12751</strain>
    </source>
</reference>
<dbReference type="InterPro" id="IPR000515">
    <property type="entry name" value="MetI-like"/>
</dbReference>
<name>A0ABT9W200_9BACI</name>
<evidence type="ECO:0000313" key="8">
    <source>
        <dbReference type="EMBL" id="MDQ0167266.1"/>
    </source>
</evidence>
<proteinExistence type="inferred from homology"/>
<feature type="transmembrane region" description="Helical" evidence="6">
    <location>
        <begin position="9"/>
        <end position="30"/>
    </location>
</feature>
<dbReference type="Pfam" id="PF00528">
    <property type="entry name" value="BPD_transp_1"/>
    <property type="match status" value="1"/>
</dbReference>
<evidence type="ECO:0000256" key="6">
    <source>
        <dbReference type="RuleBase" id="RU363032"/>
    </source>
</evidence>
<feature type="transmembrane region" description="Helical" evidence="6">
    <location>
        <begin position="81"/>
        <end position="103"/>
    </location>
</feature>
<dbReference type="PANTHER" id="PTHR43839:SF3">
    <property type="entry name" value="OLIGOPEPTIDE ABC TRANSPORTER, PERMEASE PROTEIN"/>
    <property type="match status" value="1"/>
</dbReference>
<protein>
    <submittedName>
        <fullName evidence="8">Peptide/nickel transport system permease protein</fullName>
    </submittedName>
</protein>
<evidence type="ECO:0000256" key="5">
    <source>
        <dbReference type="ARBA" id="ARBA00023136"/>
    </source>
</evidence>
<dbReference type="PROSITE" id="PS50928">
    <property type="entry name" value="ABC_TM1"/>
    <property type="match status" value="1"/>
</dbReference>
<evidence type="ECO:0000259" key="7">
    <source>
        <dbReference type="PROSITE" id="PS50928"/>
    </source>
</evidence>